<reference evidence="1" key="1">
    <citation type="submission" date="2013-07" db="EMBL/GenBank/DDBJ databases">
        <title>The genome of Eucalyptus grandis.</title>
        <authorList>
            <person name="Schmutz J."/>
            <person name="Hayes R."/>
            <person name="Myburg A."/>
            <person name="Tuskan G."/>
            <person name="Grattapaglia D."/>
            <person name="Rokhsar D.S."/>
        </authorList>
    </citation>
    <scope>NUCLEOTIDE SEQUENCE</scope>
    <source>
        <tissue evidence="1">Leaf extractions</tissue>
    </source>
</reference>
<sequence length="102" mass="11775">MVSHDEHPISGSMDKLWVVSQGKVAPFCGNFQDDNKILQSSSNQVSLVLVISQEWFNEITSHYLIKHKMRLCYIEKAKKDEERIAADIHDVNIQNKKLSFFP</sequence>
<dbReference type="InParanoid" id="A0A059D1B6"/>
<dbReference type="EMBL" id="KK198754">
    <property type="protein sequence ID" value="KCW84387.1"/>
    <property type="molecule type" value="Genomic_DNA"/>
</dbReference>
<dbReference type="STRING" id="71139.A0A059D1B6"/>
<gene>
    <name evidence="1" type="ORF">EUGRSUZ_B01238</name>
</gene>
<name>A0A059D1B6_EUCGR</name>
<dbReference type="AlphaFoldDB" id="A0A059D1B6"/>
<evidence type="ECO:0000313" key="1">
    <source>
        <dbReference type="EMBL" id="KCW84387.1"/>
    </source>
</evidence>
<proteinExistence type="predicted"/>
<accession>A0A059D1B6</accession>
<dbReference type="Gramene" id="KCW84387">
    <property type="protein sequence ID" value="KCW84387"/>
    <property type="gene ID" value="EUGRSUZ_B01238"/>
</dbReference>
<organism evidence="1">
    <name type="scientific">Eucalyptus grandis</name>
    <name type="common">Flooded gum</name>
    <dbReference type="NCBI Taxonomy" id="71139"/>
    <lineage>
        <taxon>Eukaryota</taxon>
        <taxon>Viridiplantae</taxon>
        <taxon>Streptophyta</taxon>
        <taxon>Embryophyta</taxon>
        <taxon>Tracheophyta</taxon>
        <taxon>Spermatophyta</taxon>
        <taxon>Magnoliopsida</taxon>
        <taxon>eudicotyledons</taxon>
        <taxon>Gunneridae</taxon>
        <taxon>Pentapetalae</taxon>
        <taxon>rosids</taxon>
        <taxon>malvids</taxon>
        <taxon>Myrtales</taxon>
        <taxon>Myrtaceae</taxon>
        <taxon>Myrtoideae</taxon>
        <taxon>Eucalypteae</taxon>
        <taxon>Eucalyptus</taxon>
    </lineage>
</organism>
<protein>
    <submittedName>
        <fullName evidence="1">Uncharacterized protein</fullName>
    </submittedName>
</protein>